<reference evidence="2" key="1">
    <citation type="submission" date="2009-09" db="EMBL/GenBank/DDBJ databases">
        <title>The complete chromosome of Desulfohalobium retbaense DSM 5692.</title>
        <authorList>
            <consortium name="US DOE Joint Genome Institute (JGI-PGF)"/>
            <person name="Lucas S."/>
            <person name="Copeland A."/>
            <person name="Lapidus A."/>
            <person name="Glavina del Rio T."/>
            <person name="Dalin E."/>
            <person name="Tice H."/>
            <person name="Bruce D."/>
            <person name="Goodwin L."/>
            <person name="Pitluck S."/>
            <person name="Kyrpides N."/>
            <person name="Mavromatis K."/>
            <person name="Ivanova N."/>
            <person name="Mikhailova N."/>
            <person name="Munk A.C."/>
            <person name="Brettin T."/>
            <person name="Detter J.C."/>
            <person name="Han C."/>
            <person name="Tapia R."/>
            <person name="Larimer F."/>
            <person name="Land M."/>
            <person name="Hauser L."/>
            <person name="Markowitz V."/>
            <person name="Cheng J.-F."/>
            <person name="Hugenholtz P."/>
            <person name="Woyke T."/>
            <person name="Wu D."/>
            <person name="Spring S."/>
            <person name="Klenk H.-P."/>
            <person name="Eisen J.A."/>
        </authorList>
    </citation>
    <scope>NUCLEOTIDE SEQUENCE [LARGE SCALE GENOMIC DNA]</scope>
    <source>
        <strain evidence="2">DSM 5692</strain>
    </source>
</reference>
<dbReference type="Pfam" id="PF04430">
    <property type="entry name" value="DUF498"/>
    <property type="match status" value="1"/>
</dbReference>
<dbReference type="eggNOG" id="COG1504">
    <property type="taxonomic scope" value="Bacteria"/>
</dbReference>
<dbReference type="Proteomes" id="UP000001052">
    <property type="component" value="Chromosome"/>
</dbReference>
<dbReference type="InterPro" id="IPR036748">
    <property type="entry name" value="MTH938-like_sf"/>
</dbReference>
<dbReference type="OrthoDB" id="1724272at2"/>
<accession>C8X3S6</accession>
<dbReference type="STRING" id="485915.Dret_1789"/>
<dbReference type="Gene3D" id="3.40.1230.10">
    <property type="entry name" value="MTH938-like"/>
    <property type="match status" value="1"/>
</dbReference>
<sequence length="114" mass="13135">MFIELYKFGRIVIQGQTYTRDVKILEGRVVPHWWRESGHRVVLGDIRDLLRTAPEVIVFGMGKPGLMRLDPDVRDYLQREEIETIEQPTAQAMETINSLLQSGRRMAAGIHLTC</sequence>
<organism evidence="1 2">
    <name type="scientific">Desulfohalobium retbaense (strain ATCC 49708 / DSM 5692 / JCM 16813 / HR100)</name>
    <dbReference type="NCBI Taxonomy" id="485915"/>
    <lineage>
        <taxon>Bacteria</taxon>
        <taxon>Pseudomonadati</taxon>
        <taxon>Thermodesulfobacteriota</taxon>
        <taxon>Desulfovibrionia</taxon>
        <taxon>Desulfovibrionales</taxon>
        <taxon>Desulfohalobiaceae</taxon>
        <taxon>Desulfohalobium</taxon>
    </lineage>
</organism>
<name>C8X3S6_DESRD</name>
<reference evidence="1 2" key="2">
    <citation type="journal article" date="2010" name="Stand. Genomic Sci.">
        <title>Complete genome sequence of Desulfohalobium retbaense type strain (HR(100)).</title>
        <authorList>
            <person name="Spring S."/>
            <person name="Nolan M."/>
            <person name="Lapidus A."/>
            <person name="Glavina Del Rio T."/>
            <person name="Copeland A."/>
            <person name="Tice H."/>
            <person name="Cheng J.F."/>
            <person name="Lucas S."/>
            <person name="Land M."/>
            <person name="Chen F."/>
            <person name="Bruce D."/>
            <person name="Goodwin L."/>
            <person name="Pitluck S."/>
            <person name="Ivanova N."/>
            <person name="Mavromatis K."/>
            <person name="Mikhailova N."/>
            <person name="Pati A."/>
            <person name="Chen A."/>
            <person name="Palaniappan K."/>
            <person name="Hauser L."/>
            <person name="Chang Y.J."/>
            <person name="Jeffries C.D."/>
            <person name="Munk C."/>
            <person name="Kiss H."/>
            <person name="Chain P."/>
            <person name="Han C."/>
            <person name="Brettin T."/>
            <person name="Detter J.C."/>
            <person name="Schuler E."/>
            <person name="Goker M."/>
            <person name="Rohde M."/>
            <person name="Bristow J."/>
            <person name="Eisen J.A."/>
            <person name="Markowitz V."/>
            <person name="Hugenholtz P."/>
            <person name="Kyrpides N.C."/>
            <person name="Klenk H.P."/>
        </authorList>
    </citation>
    <scope>NUCLEOTIDE SEQUENCE [LARGE SCALE GENOMIC DNA]</scope>
    <source>
        <strain evidence="1 2">DSM 5692</strain>
    </source>
</reference>
<protein>
    <submittedName>
        <fullName evidence="1">Uncharacterized protein</fullName>
    </submittedName>
</protein>
<keyword evidence="2" id="KW-1185">Reference proteome</keyword>
<dbReference type="KEGG" id="drt:Dret_1789"/>
<dbReference type="PANTHER" id="PTHR15811">
    <property type="entry name" value="MTH938 DOMAIN-CONTAINING PROTEIN"/>
    <property type="match status" value="1"/>
</dbReference>
<dbReference type="HOGENOM" id="CLU_074390_5_1_7"/>
<dbReference type="InterPro" id="IPR007523">
    <property type="entry name" value="NDUFAF3/AAMDC"/>
</dbReference>
<dbReference type="SUPFAM" id="SSF64076">
    <property type="entry name" value="MTH938-like"/>
    <property type="match status" value="1"/>
</dbReference>
<dbReference type="RefSeq" id="WP_015752216.1">
    <property type="nucleotide sequence ID" value="NC_013223.1"/>
</dbReference>
<gene>
    <name evidence="1" type="ordered locus">Dret_1789</name>
</gene>
<dbReference type="EMBL" id="CP001734">
    <property type="protein sequence ID" value="ACV69073.1"/>
    <property type="molecule type" value="Genomic_DNA"/>
</dbReference>
<evidence type="ECO:0000313" key="2">
    <source>
        <dbReference type="Proteomes" id="UP000001052"/>
    </source>
</evidence>
<evidence type="ECO:0000313" key="1">
    <source>
        <dbReference type="EMBL" id="ACV69073.1"/>
    </source>
</evidence>
<dbReference type="GO" id="GO:0005737">
    <property type="term" value="C:cytoplasm"/>
    <property type="evidence" value="ECO:0007669"/>
    <property type="project" value="TreeGrafter"/>
</dbReference>
<dbReference type="PANTHER" id="PTHR15811:SF5">
    <property type="entry name" value="MTH938 DOMAIN-CONTAINING PROTEIN"/>
    <property type="match status" value="1"/>
</dbReference>
<dbReference type="AlphaFoldDB" id="C8X3S6"/>
<proteinExistence type="predicted"/>